<evidence type="ECO:0000259" key="3">
    <source>
        <dbReference type="PROSITE" id="PS50404"/>
    </source>
</evidence>
<dbReference type="SUPFAM" id="SSF47616">
    <property type="entry name" value="GST C-terminal domain-like"/>
    <property type="match status" value="1"/>
</dbReference>
<keyword evidence="6" id="KW-1185">Reference proteome</keyword>
<feature type="domain" description="GST C-terminal" evidence="4">
    <location>
        <begin position="85"/>
        <end position="218"/>
    </location>
</feature>
<gene>
    <name evidence="5" type="ORF">K1J50_14280</name>
</gene>
<dbReference type="InterPro" id="IPR010987">
    <property type="entry name" value="Glutathione-S-Trfase_C-like"/>
</dbReference>
<dbReference type="EMBL" id="JAHZUY010000047">
    <property type="protein sequence ID" value="MBW8270648.1"/>
    <property type="molecule type" value="Genomic_DNA"/>
</dbReference>
<dbReference type="InterPro" id="IPR036249">
    <property type="entry name" value="Thioredoxin-like_sf"/>
</dbReference>
<comment type="subcellular location">
    <subcellularLocation>
        <location evidence="1">Cytoplasm</location>
    </subcellularLocation>
</comment>
<dbReference type="SFLD" id="SFLDS00019">
    <property type="entry name" value="Glutathione_Transferase_(cytos"/>
    <property type="match status" value="1"/>
</dbReference>
<dbReference type="InterPro" id="IPR051369">
    <property type="entry name" value="GST_Theta"/>
</dbReference>
<dbReference type="InterPro" id="IPR004046">
    <property type="entry name" value="GST_C"/>
</dbReference>
<name>A0ABS7F4U9_9PROT</name>
<evidence type="ECO:0000313" key="5">
    <source>
        <dbReference type="EMBL" id="MBW8270648.1"/>
    </source>
</evidence>
<dbReference type="Gene3D" id="1.20.1050.10">
    <property type="match status" value="1"/>
</dbReference>
<evidence type="ECO:0000313" key="6">
    <source>
        <dbReference type="Proteomes" id="UP001519924"/>
    </source>
</evidence>
<protein>
    <submittedName>
        <fullName evidence="5">Glutathione S-transferase family protein</fullName>
    </submittedName>
</protein>
<proteinExistence type="predicted"/>
<dbReference type="RefSeq" id="WP_220118435.1">
    <property type="nucleotide sequence ID" value="NZ_JAHZUY010000047.1"/>
</dbReference>
<dbReference type="PROSITE" id="PS50404">
    <property type="entry name" value="GST_NTER"/>
    <property type="match status" value="1"/>
</dbReference>
<evidence type="ECO:0000259" key="4">
    <source>
        <dbReference type="PROSITE" id="PS50405"/>
    </source>
</evidence>
<dbReference type="Gene3D" id="3.40.30.10">
    <property type="entry name" value="Glutaredoxin"/>
    <property type="match status" value="1"/>
</dbReference>
<organism evidence="5 6">
    <name type="scientific">Caldovatus aquaticus</name>
    <dbReference type="NCBI Taxonomy" id="2865671"/>
    <lineage>
        <taxon>Bacteria</taxon>
        <taxon>Pseudomonadati</taxon>
        <taxon>Pseudomonadota</taxon>
        <taxon>Alphaproteobacteria</taxon>
        <taxon>Acetobacterales</taxon>
        <taxon>Roseomonadaceae</taxon>
        <taxon>Caldovatus</taxon>
    </lineage>
</organism>
<dbReference type="PROSITE" id="PS50405">
    <property type="entry name" value="GST_CTER"/>
    <property type="match status" value="1"/>
</dbReference>
<keyword evidence="2" id="KW-0963">Cytoplasm</keyword>
<dbReference type="InterPro" id="IPR004045">
    <property type="entry name" value="Glutathione_S-Trfase_N"/>
</dbReference>
<dbReference type="InterPro" id="IPR040079">
    <property type="entry name" value="Glutathione_S-Trfase"/>
</dbReference>
<dbReference type="Pfam" id="PF00043">
    <property type="entry name" value="GST_C"/>
    <property type="match status" value="1"/>
</dbReference>
<accession>A0ABS7F4U9</accession>
<dbReference type="InterPro" id="IPR036282">
    <property type="entry name" value="Glutathione-S-Trfase_C_sf"/>
</dbReference>
<feature type="domain" description="GST N-terminal" evidence="3">
    <location>
        <begin position="1"/>
        <end position="81"/>
    </location>
</feature>
<dbReference type="PANTHER" id="PTHR43917">
    <property type="match status" value="1"/>
</dbReference>
<evidence type="ECO:0000256" key="1">
    <source>
        <dbReference type="ARBA" id="ARBA00004496"/>
    </source>
</evidence>
<evidence type="ECO:0000256" key="2">
    <source>
        <dbReference type="ARBA" id="ARBA00022490"/>
    </source>
</evidence>
<dbReference type="PANTHER" id="PTHR43917:SF8">
    <property type="entry name" value="GH16740P-RELATED"/>
    <property type="match status" value="1"/>
</dbReference>
<dbReference type="SUPFAM" id="SSF52833">
    <property type="entry name" value="Thioredoxin-like"/>
    <property type="match status" value="1"/>
</dbReference>
<comment type="caution">
    <text evidence="5">The sequence shown here is derived from an EMBL/GenBank/DDBJ whole genome shotgun (WGS) entry which is preliminary data.</text>
</comment>
<sequence>MKLYYFPGSTTCRAVQMFAAEAGIPLALEAVDLMSGAHLTAAFGAINPNRCVPVLEEPDGFRLAESSAILKYLAEKTNSPAYPSDPRGRARVNAQMDWFNTGFYREFGYGLVYPQILPYLGWEDPAVQRAVLARGAERSARLMRMLNDDWLGEDGPYLGGDAPDLADFLGVCFTSIGEMVAFDFAPYPRVRRWMAAMRSRPCWAEVNGPWEAWRDHCLAQRSSATQEAAAS</sequence>
<dbReference type="Proteomes" id="UP001519924">
    <property type="component" value="Unassembled WGS sequence"/>
</dbReference>
<reference evidence="5 6" key="1">
    <citation type="submission" date="2021-08" db="EMBL/GenBank/DDBJ databases">
        <title>Caldovatus sediminis gen. nov., sp. nov., a moderately thermophilic bacterium isolated from a hot spring.</title>
        <authorList>
            <person name="Hu C.-J."/>
            <person name="Li W.-J."/>
            <person name="Xian W.-D."/>
        </authorList>
    </citation>
    <scope>NUCLEOTIDE SEQUENCE [LARGE SCALE GENOMIC DNA]</scope>
    <source>
        <strain evidence="5 6">SYSU G05006</strain>
    </source>
</reference>
<dbReference type="Pfam" id="PF13417">
    <property type="entry name" value="GST_N_3"/>
    <property type="match status" value="1"/>
</dbReference>
<dbReference type="SFLD" id="SFLDG00358">
    <property type="entry name" value="Main_(cytGST)"/>
    <property type="match status" value="1"/>
</dbReference>